<dbReference type="EMBL" id="HBFQ01021662">
    <property type="protein sequence ID" value="CAD8840788.1"/>
    <property type="molecule type" value="Transcribed_RNA"/>
</dbReference>
<name>A0A7S1F3L9_NOCSC</name>
<feature type="compositionally biased region" description="Polar residues" evidence="1">
    <location>
        <begin position="396"/>
        <end position="407"/>
    </location>
</feature>
<proteinExistence type="predicted"/>
<sequence length="407" mass="44823">MKVSREVPSPCSSTRRGWLEPNDTEQQVLELGEENMSLRRQLRDRRAPAPHNLLTLVEHFIEELRRCQRDIKQPATPAFDDLDRRFRKYEECSSTIDLGGGPLRQILRNLQEQGHEGLAEEGAALWQRLAESLSGAAAVASLSSPFEKAPHWPVNAQTKRNDLEDHGLHHDPPAASPRTFQPRTPERRRGSPERSHMVPVDPPQRPHRSKRGPPARSHSSALSVPQRSVHGTSCAVKSKRDGSREESPVGSRHSRGSPISFGQSRIDESRPESVHAASESSLMDVFTRALASRGTPSRPKGLNSRESSASPPKDTRPTTRVGSLPPPPSLSELRCRRGLDREIPRRSSEGAPGEALREAAAAARDAQGKMQVVAPSLVPTVHEDPRSVPMMGATKATRNARSSSKHT</sequence>
<feature type="compositionally biased region" description="Basic and acidic residues" evidence="1">
    <location>
        <begin position="238"/>
        <end position="247"/>
    </location>
</feature>
<feature type="compositionally biased region" description="Low complexity" evidence="1">
    <location>
        <begin position="349"/>
        <end position="365"/>
    </location>
</feature>
<evidence type="ECO:0000256" key="1">
    <source>
        <dbReference type="SAM" id="MobiDB-lite"/>
    </source>
</evidence>
<protein>
    <submittedName>
        <fullName evidence="2">Uncharacterized protein</fullName>
    </submittedName>
</protein>
<feature type="region of interest" description="Disordered" evidence="1">
    <location>
        <begin position="1"/>
        <end position="24"/>
    </location>
</feature>
<feature type="compositionally biased region" description="Basic and acidic residues" evidence="1">
    <location>
        <begin position="163"/>
        <end position="172"/>
    </location>
</feature>
<reference evidence="2" key="1">
    <citation type="submission" date="2021-01" db="EMBL/GenBank/DDBJ databases">
        <authorList>
            <person name="Corre E."/>
            <person name="Pelletier E."/>
            <person name="Niang G."/>
            <person name="Scheremetjew M."/>
            <person name="Finn R."/>
            <person name="Kale V."/>
            <person name="Holt S."/>
            <person name="Cochrane G."/>
            <person name="Meng A."/>
            <person name="Brown T."/>
            <person name="Cohen L."/>
        </authorList>
    </citation>
    <scope>NUCLEOTIDE SEQUENCE</scope>
</reference>
<accession>A0A7S1F3L9</accession>
<evidence type="ECO:0000313" key="2">
    <source>
        <dbReference type="EMBL" id="CAD8840788.1"/>
    </source>
</evidence>
<gene>
    <name evidence="2" type="ORF">NSCI0253_LOCUS15136</name>
</gene>
<dbReference type="AlphaFoldDB" id="A0A7S1F3L9"/>
<feature type="compositionally biased region" description="Basic and acidic residues" evidence="1">
    <location>
        <begin position="184"/>
        <end position="196"/>
    </location>
</feature>
<feature type="compositionally biased region" description="Polar residues" evidence="1">
    <location>
        <begin position="217"/>
        <end position="231"/>
    </location>
</feature>
<feature type="region of interest" description="Disordered" evidence="1">
    <location>
        <begin position="163"/>
        <end position="407"/>
    </location>
</feature>
<feature type="compositionally biased region" description="Basic and acidic residues" evidence="1">
    <location>
        <begin position="333"/>
        <end position="348"/>
    </location>
</feature>
<organism evidence="2">
    <name type="scientific">Noctiluca scintillans</name>
    <name type="common">Sea sparkle</name>
    <name type="synonym">Red tide dinoflagellate</name>
    <dbReference type="NCBI Taxonomy" id="2966"/>
    <lineage>
        <taxon>Eukaryota</taxon>
        <taxon>Sar</taxon>
        <taxon>Alveolata</taxon>
        <taxon>Dinophyceae</taxon>
        <taxon>Noctilucales</taxon>
        <taxon>Noctilucaceae</taxon>
        <taxon>Noctiluca</taxon>
    </lineage>
</organism>